<keyword evidence="8" id="KW-0378">Hydrolase</keyword>
<evidence type="ECO:0000256" key="10">
    <source>
        <dbReference type="ARBA" id="ARBA00023316"/>
    </source>
</evidence>
<evidence type="ECO:0000259" key="13">
    <source>
        <dbReference type="SMART" id="SM00644"/>
    </source>
</evidence>
<dbReference type="Pfam" id="PF01510">
    <property type="entry name" value="Amidase_2"/>
    <property type="match status" value="1"/>
</dbReference>
<gene>
    <name evidence="14" type="ORF">DFR27_1794</name>
</gene>
<protein>
    <recommendedName>
        <fullName evidence="11">1,6-anhydro-N-acetylmuramyl-L-alanine amidase AmpD</fullName>
        <ecNumber evidence="5">3.5.1.28</ecNumber>
    </recommendedName>
    <alternativeName>
        <fullName evidence="12">N-acetylmuramoyl-L-alanine amidase</fullName>
    </alternativeName>
</protein>
<keyword evidence="6" id="KW-0963">Cytoplasm</keyword>
<sequence>MQWDGWLDNAEKRTSPNFNERPDCQVDLLVVHCISLPEGSYGGPWVDRLFLNRIRGTEHPSFADLEGLEVSAHFFIARDGTLTQYVNCFSRAWHAGLSSFNGRTNCNDFSIGVELEGCDKDGYEPAQYQVLRDLVKRLQDYFPALSSERVVGHEHIAPGRKTDPGPQFAWKEFREELEKA</sequence>
<feature type="domain" description="N-acetylmuramoyl-L-alanine amidase" evidence="13">
    <location>
        <begin position="15"/>
        <end position="165"/>
    </location>
</feature>
<dbReference type="EC" id="3.5.1.28" evidence="5"/>
<comment type="similarity">
    <text evidence="4">Belongs to the N-acetylmuramoyl-L-alanine amidase 2 family.</text>
</comment>
<evidence type="ECO:0000256" key="4">
    <source>
        <dbReference type="ARBA" id="ARBA00007553"/>
    </source>
</evidence>
<dbReference type="NCBIfam" id="NF008758">
    <property type="entry name" value="PRK11789.1"/>
    <property type="match status" value="1"/>
</dbReference>
<evidence type="ECO:0000256" key="7">
    <source>
        <dbReference type="ARBA" id="ARBA00022723"/>
    </source>
</evidence>
<evidence type="ECO:0000256" key="3">
    <source>
        <dbReference type="ARBA" id="ARBA00004496"/>
    </source>
</evidence>
<dbReference type="PANTHER" id="PTHR30417">
    <property type="entry name" value="N-ACETYLMURAMOYL-L-ALANINE AMIDASE AMID"/>
    <property type="match status" value="1"/>
</dbReference>
<dbReference type="CDD" id="cd06583">
    <property type="entry name" value="PGRP"/>
    <property type="match status" value="1"/>
</dbReference>
<dbReference type="RefSeq" id="WP_121877113.1">
    <property type="nucleotide sequence ID" value="NZ_REFJ01000004.1"/>
</dbReference>
<evidence type="ECO:0000256" key="12">
    <source>
        <dbReference type="ARBA" id="ARBA00042615"/>
    </source>
</evidence>
<evidence type="ECO:0000256" key="9">
    <source>
        <dbReference type="ARBA" id="ARBA00022833"/>
    </source>
</evidence>
<evidence type="ECO:0000313" key="15">
    <source>
        <dbReference type="Proteomes" id="UP000267187"/>
    </source>
</evidence>
<dbReference type="InterPro" id="IPR036505">
    <property type="entry name" value="Amidase/PGRP_sf"/>
</dbReference>
<dbReference type="AlphaFoldDB" id="A0A3M0A4P5"/>
<dbReference type="SUPFAM" id="SSF55846">
    <property type="entry name" value="N-acetylmuramoyl-L-alanine amidase-like"/>
    <property type="match status" value="1"/>
</dbReference>
<comment type="caution">
    <text evidence="14">The sequence shown here is derived from an EMBL/GenBank/DDBJ whole genome shotgun (WGS) entry which is preliminary data.</text>
</comment>
<comment type="cofactor">
    <cofactor evidence="2">
        <name>Zn(2+)</name>
        <dbReference type="ChEBI" id="CHEBI:29105"/>
    </cofactor>
</comment>
<dbReference type="InterPro" id="IPR002502">
    <property type="entry name" value="Amidase_domain"/>
</dbReference>
<evidence type="ECO:0000256" key="2">
    <source>
        <dbReference type="ARBA" id="ARBA00001947"/>
    </source>
</evidence>
<evidence type="ECO:0000256" key="1">
    <source>
        <dbReference type="ARBA" id="ARBA00001561"/>
    </source>
</evidence>
<dbReference type="EMBL" id="REFJ01000004">
    <property type="protein sequence ID" value="RMA79354.1"/>
    <property type="molecule type" value="Genomic_DNA"/>
</dbReference>
<evidence type="ECO:0000313" key="14">
    <source>
        <dbReference type="EMBL" id="RMA79354.1"/>
    </source>
</evidence>
<dbReference type="InterPro" id="IPR051206">
    <property type="entry name" value="NAMLAA_amidase_2"/>
</dbReference>
<reference evidence="14 15" key="1">
    <citation type="submission" date="2018-10" db="EMBL/GenBank/DDBJ databases">
        <title>Genomic Encyclopedia of Type Strains, Phase IV (KMG-IV): sequencing the most valuable type-strain genomes for metagenomic binning, comparative biology and taxonomic classification.</title>
        <authorList>
            <person name="Goeker M."/>
        </authorList>
    </citation>
    <scope>NUCLEOTIDE SEQUENCE [LARGE SCALE GENOMIC DNA]</scope>
    <source>
        <strain evidence="14 15">DSM 25080</strain>
    </source>
</reference>
<keyword evidence="7" id="KW-0479">Metal-binding</keyword>
<name>A0A3M0A4P5_9GAMM</name>
<proteinExistence type="inferred from homology"/>
<dbReference type="GO" id="GO:0046872">
    <property type="term" value="F:metal ion binding"/>
    <property type="evidence" value="ECO:0007669"/>
    <property type="project" value="UniProtKB-KW"/>
</dbReference>
<evidence type="ECO:0000256" key="8">
    <source>
        <dbReference type="ARBA" id="ARBA00022801"/>
    </source>
</evidence>
<evidence type="ECO:0000256" key="11">
    <source>
        <dbReference type="ARBA" id="ARBA00039257"/>
    </source>
</evidence>
<accession>A0A3M0A4P5</accession>
<dbReference type="GO" id="GO:0005737">
    <property type="term" value="C:cytoplasm"/>
    <property type="evidence" value="ECO:0007669"/>
    <property type="project" value="UniProtKB-SubCell"/>
</dbReference>
<evidence type="ECO:0000256" key="5">
    <source>
        <dbReference type="ARBA" id="ARBA00011901"/>
    </source>
</evidence>
<dbReference type="GO" id="GO:0071555">
    <property type="term" value="P:cell wall organization"/>
    <property type="evidence" value="ECO:0007669"/>
    <property type="project" value="UniProtKB-KW"/>
</dbReference>
<evidence type="ECO:0000256" key="6">
    <source>
        <dbReference type="ARBA" id="ARBA00022490"/>
    </source>
</evidence>
<dbReference type="GO" id="GO:0009253">
    <property type="term" value="P:peptidoglycan catabolic process"/>
    <property type="evidence" value="ECO:0007669"/>
    <property type="project" value="InterPro"/>
</dbReference>
<dbReference type="Gene3D" id="3.40.80.10">
    <property type="entry name" value="Peptidoglycan recognition protein-like"/>
    <property type="match status" value="1"/>
</dbReference>
<keyword evidence="9" id="KW-0862">Zinc</keyword>
<dbReference type="GO" id="GO:0008745">
    <property type="term" value="F:N-acetylmuramoyl-L-alanine amidase activity"/>
    <property type="evidence" value="ECO:0007669"/>
    <property type="project" value="UniProtKB-EC"/>
</dbReference>
<organism evidence="14 15">
    <name type="scientific">Umboniibacter marinipuniceus</name>
    <dbReference type="NCBI Taxonomy" id="569599"/>
    <lineage>
        <taxon>Bacteria</taxon>
        <taxon>Pseudomonadati</taxon>
        <taxon>Pseudomonadota</taxon>
        <taxon>Gammaproteobacteria</taxon>
        <taxon>Cellvibrionales</taxon>
        <taxon>Cellvibrionaceae</taxon>
        <taxon>Umboniibacter</taxon>
    </lineage>
</organism>
<dbReference type="OrthoDB" id="9794842at2"/>
<dbReference type="GO" id="GO:0009254">
    <property type="term" value="P:peptidoglycan turnover"/>
    <property type="evidence" value="ECO:0007669"/>
    <property type="project" value="TreeGrafter"/>
</dbReference>
<comment type="subcellular location">
    <subcellularLocation>
        <location evidence="3">Cytoplasm</location>
    </subcellularLocation>
</comment>
<dbReference type="SMART" id="SM00644">
    <property type="entry name" value="Ami_2"/>
    <property type="match status" value="1"/>
</dbReference>
<dbReference type="PANTHER" id="PTHR30417:SF4">
    <property type="entry name" value="1,6-ANHYDRO-N-ACETYLMURAMYL-L-ALANINE AMIDASE AMPD"/>
    <property type="match status" value="1"/>
</dbReference>
<comment type="catalytic activity">
    <reaction evidence="1">
        <text>Hydrolyzes the link between N-acetylmuramoyl residues and L-amino acid residues in certain cell-wall glycopeptides.</text>
        <dbReference type="EC" id="3.5.1.28"/>
    </reaction>
</comment>
<keyword evidence="15" id="KW-1185">Reference proteome</keyword>
<keyword evidence="10" id="KW-0961">Cell wall biogenesis/degradation</keyword>
<dbReference type="Proteomes" id="UP000267187">
    <property type="component" value="Unassembled WGS sequence"/>
</dbReference>